<evidence type="ECO:0000259" key="6">
    <source>
        <dbReference type="PROSITE" id="PS50089"/>
    </source>
</evidence>
<feature type="compositionally biased region" description="Polar residues" evidence="5">
    <location>
        <begin position="168"/>
        <end position="190"/>
    </location>
</feature>
<dbReference type="GO" id="GO:0008270">
    <property type="term" value="F:zinc ion binding"/>
    <property type="evidence" value="ECO:0007669"/>
    <property type="project" value="UniProtKB-KW"/>
</dbReference>
<proteinExistence type="predicted"/>
<dbReference type="OMA" id="ICYSTIT"/>
<dbReference type="InterPro" id="IPR013083">
    <property type="entry name" value="Znf_RING/FYVE/PHD"/>
</dbReference>
<dbReference type="eggNOG" id="ENOG502SC5Q">
    <property type="taxonomic scope" value="Eukaryota"/>
</dbReference>
<dbReference type="GeneID" id="20716451"/>
<gene>
    <name evidence="7" type="ORF">TOT_040000385</name>
</gene>
<feature type="region of interest" description="Disordered" evidence="5">
    <location>
        <begin position="1"/>
        <end position="55"/>
    </location>
</feature>
<dbReference type="RefSeq" id="XP_009692309.1">
    <property type="nucleotide sequence ID" value="XM_009694014.1"/>
</dbReference>
<evidence type="ECO:0000256" key="3">
    <source>
        <dbReference type="ARBA" id="ARBA00022833"/>
    </source>
</evidence>
<dbReference type="Pfam" id="PF13445">
    <property type="entry name" value="zf-RING_UBOX"/>
    <property type="match status" value="1"/>
</dbReference>
<dbReference type="PROSITE" id="PS50089">
    <property type="entry name" value="ZF_RING_2"/>
    <property type="match status" value="1"/>
</dbReference>
<dbReference type="STRING" id="869250.J4C967"/>
<accession>J4C967</accession>
<keyword evidence="8" id="KW-1185">Reference proteome</keyword>
<dbReference type="InterPro" id="IPR001841">
    <property type="entry name" value="Znf_RING"/>
</dbReference>
<dbReference type="OrthoDB" id="6105938at2759"/>
<dbReference type="EMBL" id="AP011949">
    <property type="protein sequence ID" value="BAM42008.1"/>
    <property type="molecule type" value="Genomic_DNA"/>
</dbReference>
<dbReference type="Proteomes" id="UP000003786">
    <property type="component" value="Chromosome 4"/>
</dbReference>
<dbReference type="InterPro" id="IPR027370">
    <property type="entry name" value="Znf-RING_euk"/>
</dbReference>
<evidence type="ECO:0000256" key="4">
    <source>
        <dbReference type="PROSITE-ProRule" id="PRU00175"/>
    </source>
</evidence>
<feature type="region of interest" description="Disordered" evidence="5">
    <location>
        <begin position="156"/>
        <end position="190"/>
    </location>
</feature>
<dbReference type="KEGG" id="tot:TOT_040000385"/>
<dbReference type="InterPro" id="IPR017907">
    <property type="entry name" value="Znf_RING_CS"/>
</dbReference>
<protein>
    <recommendedName>
        <fullName evidence="6">RING-type domain-containing protein</fullName>
    </recommendedName>
</protein>
<feature type="domain" description="RING-type" evidence="6">
    <location>
        <begin position="282"/>
        <end position="339"/>
    </location>
</feature>
<dbReference type="Gene3D" id="3.30.40.10">
    <property type="entry name" value="Zinc/RING finger domain, C3HC4 (zinc finger)"/>
    <property type="match status" value="1"/>
</dbReference>
<keyword evidence="2 4" id="KW-0863">Zinc-finger</keyword>
<evidence type="ECO:0000313" key="8">
    <source>
        <dbReference type="Proteomes" id="UP000003786"/>
    </source>
</evidence>
<reference evidence="7 8" key="1">
    <citation type="journal article" date="2012" name="MBio">
        <title>Comparative genome analysis of three eukaryotic parasites with differing abilities to transform leukocytes reveals key mediators of Theileria-induced leukocyte transformation.</title>
        <authorList>
            <person name="Hayashida K."/>
            <person name="Hara Y."/>
            <person name="Abe T."/>
            <person name="Yamasaki C."/>
            <person name="Toyoda A."/>
            <person name="Kosuge T."/>
            <person name="Suzuki Y."/>
            <person name="Sato Y."/>
            <person name="Kawashima S."/>
            <person name="Katayama T."/>
            <person name="Wakaguri H."/>
            <person name="Inoue N."/>
            <person name="Homma K."/>
            <person name="Tada-Umezaki M."/>
            <person name="Yagi Y."/>
            <person name="Fujii Y."/>
            <person name="Habara T."/>
            <person name="Kanehisa M."/>
            <person name="Watanabe H."/>
            <person name="Ito K."/>
            <person name="Gojobori T."/>
            <person name="Sugawara H."/>
            <person name="Imanishi T."/>
            <person name="Weir W."/>
            <person name="Gardner M."/>
            <person name="Pain A."/>
            <person name="Shiels B."/>
            <person name="Hattori M."/>
            <person name="Nene V."/>
            <person name="Sugimoto C."/>
        </authorList>
    </citation>
    <scope>NUCLEOTIDE SEQUENCE [LARGE SCALE GENOMIC DNA]</scope>
    <source>
        <strain evidence="7 8">Shintoku</strain>
    </source>
</reference>
<dbReference type="SUPFAM" id="SSF57850">
    <property type="entry name" value="RING/U-box"/>
    <property type="match status" value="1"/>
</dbReference>
<feature type="compositionally biased region" description="Polar residues" evidence="5">
    <location>
        <begin position="23"/>
        <end position="34"/>
    </location>
</feature>
<evidence type="ECO:0000256" key="5">
    <source>
        <dbReference type="SAM" id="MobiDB-lite"/>
    </source>
</evidence>
<keyword evidence="1" id="KW-0479">Metal-binding</keyword>
<evidence type="ECO:0000256" key="2">
    <source>
        <dbReference type="ARBA" id="ARBA00022771"/>
    </source>
</evidence>
<organism evidence="7 8">
    <name type="scientific">Theileria orientalis strain Shintoku</name>
    <dbReference type="NCBI Taxonomy" id="869250"/>
    <lineage>
        <taxon>Eukaryota</taxon>
        <taxon>Sar</taxon>
        <taxon>Alveolata</taxon>
        <taxon>Apicomplexa</taxon>
        <taxon>Aconoidasida</taxon>
        <taxon>Piroplasmida</taxon>
        <taxon>Theileriidae</taxon>
        <taxon>Theileria</taxon>
    </lineage>
</organism>
<keyword evidence="3" id="KW-0862">Zinc</keyword>
<dbReference type="AlphaFoldDB" id="J4C967"/>
<dbReference type="PROSITE" id="PS00518">
    <property type="entry name" value="ZF_RING_1"/>
    <property type="match status" value="1"/>
</dbReference>
<sequence length="354" mass="39667">MESGSPTDELDTPNSLRKRQLIRSDSNYTQSENSQSDDNESAYEPSPKHHSVQHPTIIIPVGNRLDSGRINRQLQQNTSPYNNFQNPSIDIPAFDQELLQTDYMSQNIFDQGDNQSVRSDARDDCQIVNIVHSSCSNNSSVTVDSLNRFNMFSSQNGSTSDPILVEDSANTSLDGTNHDPNANGLTNSNCESNDVEIAADTSTQNSSTNLSTANLINASDNREQDNDDCIMGPIHWSNKRPALYPLDYYRANRNFSNAYKFLDTERPAELNSLDDIEFLFKCPICYSTITRLRSGKVPNENDKVIYSTKCGHLFCYECIENKGVLDMPEASQGQVPVPRRVSVKRQAFNCTYTL</sequence>
<evidence type="ECO:0000256" key="1">
    <source>
        <dbReference type="ARBA" id="ARBA00022723"/>
    </source>
</evidence>
<name>J4C967_THEOR</name>
<evidence type="ECO:0000313" key="7">
    <source>
        <dbReference type="EMBL" id="BAM42008.1"/>
    </source>
</evidence>
<dbReference type="VEuPathDB" id="PiroplasmaDB:TOT_040000385"/>